<proteinExistence type="predicted"/>
<feature type="domain" description="Cell wall hydrolase SleB" evidence="1">
    <location>
        <begin position="45"/>
        <end position="147"/>
    </location>
</feature>
<dbReference type="eggNOG" id="COG3773">
    <property type="taxonomic scope" value="Bacteria"/>
</dbReference>
<dbReference type="AlphaFoldDB" id="B8CZ83"/>
<reference evidence="2 3" key="1">
    <citation type="journal article" date="2009" name="PLoS ONE">
        <title>Genome analysis of the anaerobic thermohalophilic bacterium Halothermothrix orenii.</title>
        <authorList>
            <person name="Mavromatis K."/>
            <person name="Ivanova N."/>
            <person name="Anderson I."/>
            <person name="Lykidis A."/>
            <person name="Hooper S.D."/>
            <person name="Sun H."/>
            <person name="Kunin V."/>
            <person name="Lapidus A."/>
            <person name="Hugenholtz P."/>
            <person name="Patel B."/>
            <person name="Kyrpides N.C."/>
        </authorList>
    </citation>
    <scope>NUCLEOTIDE SEQUENCE [LARGE SCALE GENOMIC DNA]</scope>
    <source>
        <strain evidence="3">H 168 / OCM 544 / DSM 9562</strain>
    </source>
</reference>
<evidence type="ECO:0000313" key="3">
    <source>
        <dbReference type="Proteomes" id="UP000000719"/>
    </source>
</evidence>
<dbReference type="HOGENOM" id="CLU_1568579_0_0_9"/>
<keyword evidence="3" id="KW-1185">Reference proteome</keyword>
<evidence type="ECO:0000259" key="1">
    <source>
        <dbReference type="Pfam" id="PF07486"/>
    </source>
</evidence>
<dbReference type="GO" id="GO:0016787">
    <property type="term" value="F:hydrolase activity"/>
    <property type="evidence" value="ECO:0007669"/>
    <property type="project" value="InterPro"/>
</dbReference>
<dbReference type="Gene3D" id="1.10.10.2520">
    <property type="entry name" value="Cell wall hydrolase SleB, domain 1"/>
    <property type="match status" value="1"/>
</dbReference>
<sequence length="170" mass="20074">MNYLREEIKKDLGIEEKPPAYSDEELELVTRTVYAEALGTTNLERKAVTWVIRNRVESSYYPDNYEEVIREENAFESVTEKSPLWRESKAPDKRNEPEYQEINKIVKEIMDTSSDDDITHRALLFHDTNTQPETPSGWNKDVINEVTDKIYPESIIADDANQFRFYQEFR</sequence>
<dbReference type="Pfam" id="PF07486">
    <property type="entry name" value="Hydrolase_2"/>
    <property type="match status" value="1"/>
</dbReference>
<dbReference type="OrthoDB" id="9785345at2"/>
<dbReference type="STRING" id="373903.Hore_18530"/>
<dbReference type="InterPro" id="IPR011105">
    <property type="entry name" value="Cell_wall_hydrolase_SleB"/>
</dbReference>
<dbReference type="EMBL" id="CP001098">
    <property type="protein sequence ID" value="ACL70602.1"/>
    <property type="molecule type" value="Genomic_DNA"/>
</dbReference>
<organism evidence="2 3">
    <name type="scientific">Halothermothrix orenii (strain H 168 / OCM 544 / DSM 9562)</name>
    <dbReference type="NCBI Taxonomy" id="373903"/>
    <lineage>
        <taxon>Bacteria</taxon>
        <taxon>Bacillati</taxon>
        <taxon>Bacillota</taxon>
        <taxon>Clostridia</taxon>
        <taxon>Halanaerobiales</taxon>
        <taxon>Halothermotrichaceae</taxon>
        <taxon>Halothermothrix</taxon>
    </lineage>
</organism>
<dbReference type="InterPro" id="IPR042047">
    <property type="entry name" value="SleB_dom1"/>
</dbReference>
<evidence type="ECO:0000313" key="2">
    <source>
        <dbReference type="EMBL" id="ACL70602.1"/>
    </source>
</evidence>
<gene>
    <name evidence="2" type="ordered locus">Hore_18530</name>
</gene>
<accession>B8CZ83</accession>
<dbReference type="RefSeq" id="WP_015923572.1">
    <property type="nucleotide sequence ID" value="NC_011899.1"/>
</dbReference>
<dbReference type="KEGG" id="hor:Hore_18530"/>
<dbReference type="Proteomes" id="UP000000719">
    <property type="component" value="Chromosome"/>
</dbReference>
<name>B8CZ83_HALOH</name>
<protein>
    <recommendedName>
        <fullName evidence="1">Cell wall hydrolase SleB domain-containing protein</fullName>
    </recommendedName>
</protein>